<name>A0A9K3LLH1_9STRA</name>
<dbReference type="Proteomes" id="UP000693970">
    <property type="component" value="Unassembled WGS sequence"/>
</dbReference>
<reference evidence="1" key="2">
    <citation type="submission" date="2021-04" db="EMBL/GenBank/DDBJ databases">
        <authorList>
            <person name="Podell S."/>
        </authorList>
    </citation>
    <scope>NUCLEOTIDE SEQUENCE</scope>
    <source>
        <strain evidence="1">Hildebrandi</strain>
    </source>
</reference>
<evidence type="ECO:0000313" key="2">
    <source>
        <dbReference type="Proteomes" id="UP000693970"/>
    </source>
</evidence>
<evidence type="ECO:0000313" key="1">
    <source>
        <dbReference type="EMBL" id="KAG7364640.1"/>
    </source>
</evidence>
<gene>
    <name evidence="1" type="ORF">IV203_037842</name>
</gene>
<proteinExistence type="predicted"/>
<reference evidence="1" key="1">
    <citation type="journal article" date="2021" name="Sci. Rep.">
        <title>Diploid genomic architecture of Nitzschia inconspicua, an elite biomass production diatom.</title>
        <authorList>
            <person name="Oliver A."/>
            <person name="Podell S."/>
            <person name="Pinowska A."/>
            <person name="Traller J.C."/>
            <person name="Smith S.R."/>
            <person name="McClure R."/>
            <person name="Beliaev A."/>
            <person name="Bohutskyi P."/>
            <person name="Hill E.A."/>
            <person name="Rabines A."/>
            <person name="Zheng H."/>
            <person name="Allen L.Z."/>
            <person name="Kuo A."/>
            <person name="Grigoriev I.V."/>
            <person name="Allen A.E."/>
            <person name="Hazlebeck D."/>
            <person name="Allen E.E."/>
        </authorList>
    </citation>
    <scope>NUCLEOTIDE SEQUENCE</scope>
    <source>
        <strain evidence="1">Hildebrandi</strain>
    </source>
</reference>
<sequence length="161" mass="17584">MVGTATTTASADWSGCTGSSFFTMYTRMYPPGALITTLLLFHHACLSCKLCISDSFIDVFTGFLTDSLLETFPKSFVAKVVVDQFSIWKKDGRVCGRSSIDGRSPNILLVFDPKCVANTFSITGTMSLEKLLQSTIVGSTCTLVFALAGQNPRHEFTQIFH</sequence>
<protein>
    <submittedName>
        <fullName evidence="1">Uncharacterized protein</fullName>
    </submittedName>
</protein>
<dbReference type="AlphaFoldDB" id="A0A9K3LLH1"/>
<accession>A0A9K3LLH1</accession>
<organism evidence="1 2">
    <name type="scientific">Nitzschia inconspicua</name>
    <dbReference type="NCBI Taxonomy" id="303405"/>
    <lineage>
        <taxon>Eukaryota</taxon>
        <taxon>Sar</taxon>
        <taxon>Stramenopiles</taxon>
        <taxon>Ochrophyta</taxon>
        <taxon>Bacillariophyta</taxon>
        <taxon>Bacillariophyceae</taxon>
        <taxon>Bacillariophycidae</taxon>
        <taxon>Bacillariales</taxon>
        <taxon>Bacillariaceae</taxon>
        <taxon>Nitzschia</taxon>
    </lineage>
</organism>
<keyword evidence="2" id="KW-1185">Reference proteome</keyword>
<comment type="caution">
    <text evidence="1">The sequence shown here is derived from an EMBL/GenBank/DDBJ whole genome shotgun (WGS) entry which is preliminary data.</text>
</comment>
<dbReference type="EMBL" id="JAGRRH010000009">
    <property type="protein sequence ID" value="KAG7364640.1"/>
    <property type="molecule type" value="Genomic_DNA"/>
</dbReference>